<name>A0A8A1LXM6_AJECA</name>
<protein>
    <submittedName>
        <fullName evidence="2">Uncharacterized protein</fullName>
    </submittedName>
</protein>
<dbReference type="AlphaFoldDB" id="A0A8A1LXM6"/>
<sequence length="244" mass="26982">MRICTYLKSRGHPVLKEDAAFITQNRSQVLNKGSELNFWTALSEQTDIPPCSKLACLESYLSEALLRYVLPVSPCPGNKYKAAARPLSAWPQSCIDDDISQQNCGPRLYGMVIIPEFMVDPANEKHRKLQCHHVTLGVFGRTGETFSLGPHQSFQMASQQQPYGERHSSSPSFHCTTHTAPTNTTSQQQEVPRAPHPASQYSSHPAGRGQNTTATFLQDFNLVAEAAKRAQMAIIARDLEGISL</sequence>
<gene>
    <name evidence="2" type="ORF">I7I51_08356</name>
</gene>
<reference evidence="2" key="1">
    <citation type="submission" date="2021-01" db="EMBL/GenBank/DDBJ databases">
        <title>Chromosome-level genome assembly of a human fungal pathogen reveals clustering of transcriptionally co-regulated genes.</title>
        <authorList>
            <person name="Voorhies M."/>
            <person name="Cohen S."/>
            <person name="Shea T.P."/>
            <person name="Petrus S."/>
            <person name="Munoz J.F."/>
            <person name="Poplawski S."/>
            <person name="Goldman W.E."/>
            <person name="Michael T."/>
            <person name="Cuomo C.A."/>
            <person name="Sil A."/>
            <person name="Beyhan S."/>
        </authorList>
    </citation>
    <scope>NUCLEOTIDE SEQUENCE</scope>
    <source>
        <strain evidence="2">WU24</strain>
    </source>
</reference>
<feature type="compositionally biased region" description="Low complexity" evidence="1">
    <location>
        <begin position="176"/>
        <end position="185"/>
    </location>
</feature>
<evidence type="ECO:0000256" key="1">
    <source>
        <dbReference type="SAM" id="MobiDB-lite"/>
    </source>
</evidence>
<feature type="compositionally biased region" description="Polar residues" evidence="1">
    <location>
        <begin position="199"/>
        <end position="211"/>
    </location>
</feature>
<accession>A0A8A1LXM6</accession>
<evidence type="ECO:0000313" key="3">
    <source>
        <dbReference type="Proteomes" id="UP000663671"/>
    </source>
</evidence>
<feature type="region of interest" description="Disordered" evidence="1">
    <location>
        <begin position="154"/>
        <end position="211"/>
    </location>
</feature>
<dbReference type="VEuPathDB" id="FungiDB:I7I51_08356"/>
<evidence type="ECO:0000313" key="2">
    <source>
        <dbReference type="EMBL" id="QSS58926.1"/>
    </source>
</evidence>
<proteinExistence type="predicted"/>
<organism evidence="2 3">
    <name type="scientific">Ajellomyces capsulatus</name>
    <name type="common">Darling's disease fungus</name>
    <name type="synonym">Histoplasma capsulatum</name>
    <dbReference type="NCBI Taxonomy" id="5037"/>
    <lineage>
        <taxon>Eukaryota</taxon>
        <taxon>Fungi</taxon>
        <taxon>Dikarya</taxon>
        <taxon>Ascomycota</taxon>
        <taxon>Pezizomycotina</taxon>
        <taxon>Eurotiomycetes</taxon>
        <taxon>Eurotiomycetidae</taxon>
        <taxon>Onygenales</taxon>
        <taxon>Ajellomycetaceae</taxon>
        <taxon>Histoplasma</taxon>
    </lineage>
</organism>
<dbReference type="OrthoDB" id="4157208at2759"/>
<dbReference type="Proteomes" id="UP000663671">
    <property type="component" value="Chromosome 2"/>
</dbReference>
<dbReference type="EMBL" id="CP069109">
    <property type="protein sequence ID" value="QSS58926.1"/>
    <property type="molecule type" value="Genomic_DNA"/>
</dbReference>